<dbReference type="Gene3D" id="3.40.525.10">
    <property type="entry name" value="CRAL-TRIO lipid binding domain"/>
    <property type="match status" value="1"/>
</dbReference>
<dbReference type="Pfam" id="PF00650">
    <property type="entry name" value="CRAL_TRIO"/>
    <property type="match status" value="1"/>
</dbReference>
<dbReference type="EMBL" id="JAYMYR010000008">
    <property type="protein sequence ID" value="KAK7348929.1"/>
    <property type="molecule type" value="Genomic_DNA"/>
</dbReference>
<name>A0AAN9M729_PHACN</name>
<protein>
    <recommendedName>
        <fullName evidence="1">CRAL-TRIO domain-containing protein</fullName>
    </recommendedName>
</protein>
<feature type="domain" description="CRAL-TRIO" evidence="1">
    <location>
        <begin position="104"/>
        <end position="269"/>
    </location>
</feature>
<dbReference type="InterPro" id="IPR011074">
    <property type="entry name" value="CRAL/TRIO_N_dom"/>
</dbReference>
<dbReference type="SUPFAM" id="SSF52087">
    <property type="entry name" value="CRAL/TRIO domain"/>
    <property type="match status" value="1"/>
</dbReference>
<organism evidence="2 3">
    <name type="scientific">Phaseolus coccineus</name>
    <name type="common">Scarlet runner bean</name>
    <name type="synonym">Phaseolus multiflorus</name>
    <dbReference type="NCBI Taxonomy" id="3886"/>
    <lineage>
        <taxon>Eukaryota</taxon>
        <taxon>Viridiplantae</taxon>
        <taxon>Streptophyta</taxon>
        <taxon>Embryophyta</taxon>
        <taxon>Tracheophyta</taxon>
        <taxon>Spermatophyta</taxon>
        <taxon>Magnoliopsida</taxon>
        <taxon>eudicotyledons</taxon>
        <taxon>Gunneridae</taxon>
        <taxon>Pentapetalae</taxon>
        <taxon>rosids</taxon>
        <taxon>fabids</taxon>
        <taxon>Fabales</taxon>
        <taxon>Fabaceae</taxon>
        <taxon>Papilionoideae</taxon>
        <taxon>50 kb inversion clade</taxon>
        <taxon>NPAAA clade</taxon>
        <taxon>indigoferoid/millettioid clade</taxon>
        <taxon>Phaseoleae</taxon>
        <taxon>Phaseolus</taxon>
    </lineage>
</organism>
<dbReference type="PANTHER" id="PTHR46277:SF7">
    <property type="entry name" value="CRAL-TRIO DOMAIN-CONTAINING PROTEIN"/>
    <property type="match status" value="1"/>
</dbReference>
<sequence>MKRGDESSAYRARSFLSSPLWDLLSVCSNPVTFFFAQMEQQRDFALTQMRKSVEKLGSSAEGYSDHTLIRFLVARSMEVEKAAKMFVQWQKWRGAMVPNGFISDSEIPDELEARKIFLQGLSGDKFPIMIVQTNRHFPSKDQIQFKKFVTYILDKTVASAFKGREVGNEKLIGIIDLQNISYKNVDPRGLITGFQFLQSYYPERLAKCYILHMPWFFVSVWKLVSRFLEKATLEKIVIVTNEDETREFIREVGEEVLPEVYGGKAKPVAIQDVELPPLENGSRN</sequence>
<dbReference type="AlphaFoldDB" id="A0AAN9M729"/>
<dbReference type="CDD" id="cd00170">
    <property type="entry name" value="SEC14"/>
    <property type="match status" value="1"/>
</dbReference>
<evidence type="ECO:0000259" key="1">
    <source>
        <dbReference type="PROSITE" id="PS50191"/>
    </source>
</evidence>
<reference evidence="2 3" key="1">
    <citation type="submission" date="2024-01" db="EMBL/GenBank/DDBJ databases">
        <title>The genomes of 5 underutilized Papilionoideae crops provide insights into root nodulation and disease resistanc.</title>
        <authorList>
            <person name="Jiang F."/>
        </authorList>
    </citation>
    <scope>NUCLEOTIDE SEQUENCE [LARGE SCALE GENOMIC DNA]</scope>
    <source>
        <strain evidence="2">JINMINGXINNONG_FW02</strain>
        <tissue evidence="2">Leaves</tissue>
    </source>
</reference>
<dbReference type="Proteomes" id="UP001374584">
    <property type="component" value="Unassembled WGS sequence"/>
</dbReference>
<dbReference type="InterPro" id="IPR036273">
    <property type="entry name" value="CRAL/TRIO_N_dom_sf"/>
</dbReference>
<comment type="caution">
    <text evidence="2">The sequence shown here is derived from an EMBL/GenBank/DDBJ whole genome shotgun (WGS) entry which is preliminary data.</text>
</comment>
<evidence type="ECO:0000313" key="2">
    <source>
        <dbReference type="EMBL" id="KAK7348929.1"/>
    </source>
</evidence>
<dbReference type="SMART" id="SM01100">
    <property type="entry name" value="CRAL_TRIO_N"/>
    <property type="match status" value="1"/>
</dbReference>
<gene>
    <name evidence="2" type="ORF">VNO80_23710</name>
</gene>
<proteinExistence type="predicted"/>
<dbReference type="InterPro" id="IPR036865">
    <property type="entry name" value="CRAL-TRIO_dom_sf"/>
</dbReference>
<dbReference type="PANTHER" id="PTHR46277">
    <property type="entry name" value="OS03G0850700 PROTEIN"/>
    <property type="match status" value="1"/>
</dbReference>
<keyword evidence="3" id="KW-1185">Reference proteome</keyword>
<accession>A0AAN9M729</accession>
<dbReference type="PROSITE" id="PS50191">
    <property type="entry name" value="CRAL_TRIO"/>
    <property type="match status" value="1"/>
</dbReference>
<dbReference type="SMART" id="SM00516">
    <property type="entry name" value="SEC14"/>
    <property type="match status" value="1"/>
</dbReference>
<dbReference type="InterPro" id="IPR001251">
    <property type="entry name" value="CRAL-TRIO_dom"/>
</dbReference>
<dbReference type="Pfam" id="PF03765">
    <property type="entry name" value="CRAL_TRIO_N"/>
    <property type="match status" value="1"/>
</dbReference>
<evidence type="ECO:0000313" key="3">
    <source>
        <dbReference type="Proteomes" id="UP001374584"/>
    </source>
</evidence>
<dbReference type="SUPFAM" id="SSF46938">
    <property type="entry name" value="CRAL/TRIO N-terminal domain"/>
    <property type="match status" value="1"/>
</dbReference>